<feature type="domain" description="Mce/MlaD" evidence="2">
    <location>
        <begin position="40"/>
        <end position="118"/>
    </location>
</feature>
<protein>
    <submittedName>
        <fullName evidence="3">Phospholipid/cholesterol/gamma-HCH transport system substrate-binding protein</fullName>
    </submittedName>
</protein>
<dbReference type="Proteomes" id="UP000276634">
    <property type="component" value="Unassembled WGS sequence"/>
</dbReference>
<dbReference type="GO" id="GO:0005543">
    <property type="term" value="F:phospholipid binding"/>
    <property type="evidence" value="ECO:0007669"/>
    <property type="project" value="TreeGrafter"/>
</dbReference>
<evidence type="ECO:0000259" key="2">
    <source>
        <dbReference type="Pfam" id="PF02470"/>
    </source>
</evidence>
<dbReference type="OrthoDB" id="9788420at2"/>
<feature type="transmembrane region" description="Helical" evidence="1">
    <location>
        <begin position="6"/>
        <end position="27"/>
    </location>
</feature>
<keyword evidence="4" id="KW-1185">Reference proteome</keyword>
<evidence type="ECO:0000313" key="4">
    <source>
        <dbReference type="Proteomes" id="UP000276634"/>
    </source>
</evidence>
<evidence type="ECO:0000256" key="1">
    <source>
        <dbReference type="SAM" id="Phobius"/>
    </source>
</evidence>
<name>A0A3N1XXV6_9GAMM</name>
<dbReference type="PANTHER" id="PTHR33371">
    <property type="entry name" value="INTERMEMBRANE PHOSPHOLIPID TRANSPORT SYSTEM BINDING PROTEIN MLAD-RELATED"/>
    <property type="match status" value="1"/>
</dbReference>
<gene>
    <name evidence="3" type="ORF">EDC57_2444</name>
</gene>
<dbReference type="RefSeq" id="WP_123402156.1">
    <property type="nucleotide sequence ID" value="NZ_RJVI01000003.1"/>
</dbReference>
<keyword evidence="1" id="KW-0812">Transmembrane</keyword>
<organism evidence="3 4">
    <name type="scientific">Inmirania thermothiophila</name>
    <dbReference type="NCBI Taxonomy" id="1750597"/>
    <lineage>
        <taxon>Bacteria</taxon>
        <taxon>Pseudomonadati</taxon>
        <taxon>Pseudomonadota</taxon>
        <taxon>Gammaproteobacteria</taxon>
        <taxon>Chromatiales</taxon>
        <taxon>Ectothiorhodospiraceae</taxon>
        <taxon>Inmirania</taxon>
    </lineage>
</organism>
<keyword evidence="1" id="KW-0472">Membrane</keyword>
<dbReference type="InterPro" id="IPR030970">
    <property type="entry name" value="ABC_MlaD"/>
</dbReference>
<dbReference type="EMBL" id="RJVI01000003">
    <property type="protein sequence ID" value="ROR29767.1"/>
    <property type="molecule type" value="Genomic_DNA"/>
</dbReference>
<proteinExistence type="predicted"/>
<dbReference type="InterPro" id="IPR003399">
    <property type="entry name" value="Mce/MlaD"/>
</dbReference>
<evidence type="ECO:0000313" key="3">
    <source>
        <dbReference type="EMBL" id="ROR29767.1"/>
    </source>
</evidence>
<reference evidence="3 4" key="1">
    <citation type="submission" date="2018-11" db="EMBL/GenBank/DDBJ databases">
        <title>Genomic Encyclopedia of Type Strains, Phase IV (KMG-IV): sequencing the most valuable type-strain genomes for metagenomic binning, comparative biology and taxonomic classification.</title>
        <authorList>
            <person name="Goeker M."/>
        </authorList>
    </citation>
    <scope>NUCLEOTIDE SEQUENCE [LARGE SCALE GENOMIC DNA]</scope>
    <source>
        <strain evidence="3 4">DSM 100275</strain>
    </source>
</reference>
<sequence length="157" mass="16927">MDRTRATEIAVGVFVALGLAALFMLAVRVSNLSALGDGEGYTLLARFDNIGGLKPRAPVTMAGVRIGRVEAIDFDQETYQAVVRMRIRRSYDRIPKDTSASILTAGLLGEQYVGLEPGGAETYLRDGDEIRLTQSALVLERIIGQVLFNKAQEGGGP</sequence>
<keyword evidence="1" id="KW-1133">Transmembrane helix</keyword>
<dbReference type="InterPro" id="IPR052336">
    <property type="entry name" value="MlaD_Phospholipid_Transporter"/>
</dbReference>
<comment type="caution">
    <text evidence="3">The sequence shown here is derived from an EMBL/GenBank/DDBJ whole genome shotgun (WGS) entry which is preliminary data.</text>
</comment>
<dbReference type="AlphaFoldDB" id="A0A3N1XXV6"/>
<dbReference type="PANTHER" id="PTHR33371:SF4">
    <property type="entry name" value="INTERMEMBRANE PHOSPHOLIPID TRANSPORT SYSTEM BINDING PROTEIN MLAD"/>
    <property type="match status" value="1"/>
</dbReference>
<dbReference type="NCBIfam" id="TIGR04430">
    <property type="entry name" value="OM_asym_MlaD"/>
    <property type="match status" value="1"/>
</dbReference>
<dbReference type="Pfam" id="PF02470">
    <property type="entry name" value="MlaD"/>
    <property type="match status" value="1"/>
</dbReference>
<accession>A0A3N1XXV6</accession>
<dbReference type="GO" id="GO:0005548">
    <property type="term" value="F:phospholipid transporter activity"/>
    <property type="evidence" value="ECO:0007669"/>
    <property type="project" value="TreeGrafter"/>
</dbReference>